<dbReference type="InterPro" id="IPR017853">
    <property type="entry name" value="GH"/>
</dbReference>
<feature type="region of interest" description="Disordered" evidence="1">
    <location>
        <begin position="25"/>
        <end position="56"/>
    </location>
</feature>
<name>A0A5C4NBE5_9RHOB</name>
<gene>
    <name evidence="2" type="ORF">FHG71_20270</name>
</gene>
<sequence length="550" mass="61307">MTAAPTCPPMTIVAPERQSFAAMGLRSSAPQERGGTGAPAGGLNSGSRQPCPWADQPAPILRGVTTIAHDLTSFRPDDLLAARVERDLPWVQVAPGAPYFVTEDGAPWTPVGQNDAITWPELEGLFRRRDLEGVERHIAWLRDHGVTVLRLMLEYAHGENRYLETPVGRFAPNMVRLWDDLFAICARQGMRLLLTPFDTFWMWLRWKRHPYNRANGGPCKGRSRILLCPDTMTAIKARMSFVVERWGGSGVVFAWDLWNEMHPAQMGDSAEGFARVVTELSEHVRALETRLYGRTHPQTVSLFGPILYSHPEVADTIFRHSLLDFASTHLYAAGTIDHPRDTVAPALATADLVREAVNHAPPDRPYLDSEHGPIHFFKDKKKVLPEDFDDEYFRHIQWAHLASGGAGGGMRWPNRRPHTLTPGMRRAQAALAGFLPLIDWTTFRRANRSPDLRVSAPGVRAMGCADDRQAVAWLLRTDRLDRRGRVVMDVPPIPLRLKIPGLRDGAYEAVAWNTREGRPEGTTLATSRDGALVLNGLQVATDLALAIRTV</sequence>
<comment type="caution">
    <text evidence="2">The sequence shown here is derived from an EMBL/GenBank/DDBJ whole genome shotgun (WGS) entry which is preliminary data.</text>
</comment>
<evidence type="ECO:0008006" key="4">
    <source>
        <dbReference type="Google" id="ProtNLM"/>
    </source>
</evidence>
<proteinExistence type="predicted"/>
<dbReference type="Gene3D" id="3.20.20.80">
    <property type="entry name" value="Glycosidases"/>
    <property type="match status" value="1"/>
</dbReference>
<dbReference type="OrthoDB" id="9802444at2"/>
<evidence type="ECO:0000313" key="3">
    <source>
        <dbReference type="Proteomes" id="UP000305709"/>
    </source>
</evidence>
<organism evidence="2 3">
    <name type="scientific">Rubellimicrobium roseum</name>
    <dbReference type="NCBI Taxonomy" id="687525"/>
    <lineage>
        <taxon>Bacteria</taxon>
        <taxon>Pseudomonadati</taxon>
        <taxon>Pseudomonadota</taxon>
        <taxon>Alphaproteobacteria</taxon>
        <taxon>Rhodobacterales</taxon>
        <taxon>Roseobacteraceae</taxon>
        <taxon>Rubellimicrobium</taxon>
    </lineage>
</organism>
<evidence type="ECO:0000313" key="2">
    <source>
        <dbReference type="EMBL" id="TNC62470.1"/>
    </source>
</evidence>
<protein>
    <recommendedName>
        <fullName evidence="4">Mannan endo-1,4-beta-mannosidase</fullName>
    </recommendedName>
</protein>
<dbReference type="EMBL" id="VDFV01000057">
    <property type="protein sequence ID" value="TNC62470.1"/>
    <property type="molecule type" value="Genomic_DNA"/>
</dbReference>
<reference evidence="2 3" key="1">
    <citation type="submission" date="2019-06" db="EMBL/GenBank/DDBJ databases">
        <authorList>
            <person name="Jiang L."/>
        </authorList>
    </citation>
    <scope>NUCLEOTIDE SEQUENCE [LARGE SCALE GENOMIC DNA]</scope>
    <source>
        <strain evidence="2 3">YIM 48858</strain>
    </source>
</reference>
<keyword evidence="3" id="KW-1185">Reference proteome</keyword>
<dbReference type="AlphaFoldDB" id="A0A5C4NBE5"/>
<dbReference type="Proteomes" id="UP000305709">
    <property type="component" value="Unassembled WGS sequence"/>
</dbReference>
<dbReference type="SUPFAM" id="SSF51445">
    <property type="entry name" value="(Trans)glycosidases"/>
    <property type="match status" value="1"/>
</dbReference>
<evidence type="ECO:0000256" key="1">
    <source>
        <dbReference type="SAM" id="MobiDB-lite"/>
    </source>
</evidence>
<accession>A0A5C4NBE5</accession>
<feature type="compositionally biased region" description="Gly residues" evidence="1">
    <location>
        <begin position="34"/>
        <end position="44"/>
    </location>
</feature>
<dbReference type="RefSeq" id="WP_139083517.1">
    <property type="nucleotide sequence ID" value="NZ_VDFV01000057.1"/>
</dbReference>